<feature type="compositionally biased region" description="Polar residues" evidence="1">
    <location>
        <begin position="695"/>
        <end position="712"/>
    </location>
</feature>
<feature type="region of interest" description="Disordered" evidence="1">
    <location>
        <begin position="568"/>
        <end position="729"/>
    </location>
</feature>
<dbReference type="SUPFAM" id="SSF50630">
    <property type="entry name" value="Acid proteases"/>
    <property type="match status" value="1"/>
</dbReference>
<dbReference type="Proteomes" id="UP000664169">
    <property type="component" value="Unassembled WGS sequence"/>
</dbReference>
<organism evidence="4 5">
    <name type="scientific">Gomphillus americanus</name>
    <dbReference type="NCBI Taxonomy" id="1940652"/>
    <lineage>
        <taxon>Eukaryota</taxon>
        <taxon>Fungi</taxon>
        <taxon>Dikarya</taxon>
        <taxon>Ascomycota</taxon>
        <taxon>Pezizomycotina</taxon>
        <taxon>Lecanoromycetes</taxon>
        <taxon>OSLEUM clade</taxon>
        <taxon>Ostropomycetidae</taxon>
        <taxon>Ostropales</taxon>
        <taxon>Graphidaceae</taxon>
        <taxon>Gomphilloideae</taxon>
        <taxon>Gomphillus</taxon>
    </lineage>
</organism>
<keyword evidence="2" id="KW-0812">Transmembrane</keyword>
<evidence type="ECO:0000313" key="5">
    <source>
        <dbReference type="Proteomes" id="UP000664169"/>
    </source>
</evidence>
<keyword evidence="2" id="KW-1133">Transmembrane helix</keyword>
<comment type="caution">
    <text evidence="4">The sequence shown here is derived from an EMBL/GenBank/DDBJ whole genome shotgun (WGS) entry which is preliminary data.</text>
</comment>
<gene>
    <name evidence="4" type="ORF">GOMPHAMPRED_003220</name>
</gene>
<dbReference type="OrthoDB" id="4074350at2759"/>
<feature type="compositionally biased region" description="Low complexity" evidence="1">
    <location>
        <begin position="411"/>
        <end position="421"/>
    </location>
</feature>
<feature type="domain" description="Peptidase A1" evidence="3">
    <location>
        <begin position="21"/>
        <end position="373"/>
    </location>
</feature>
<keyword evidence="5" id="KW-1185">Reference proteome</keyword>
<dbReference type="InterPro" id="IPR034164">
    <property type="entry name" value="Pepsin-like_dom"/>
</dbReference>
<feature type="region of interest" description="Disordered" evidence="1">
    <location>
        <begin position="386"/>
        <end position="423"/>
    </location>
</feature>
<feature type="region of interest" description="Disordered" evidence="1">
    <location>
        <begin position="460"/>
        <end position="500"/>
    </location>
</feature>
<protein>
    <recommendedName>
        <fullName evidence="3">Peptidase A1 domain-containing protein</fullName>
    </recommendedName>
</protein>
<evidence type="ECO:0000256" key="2">
    <source>
        <dbReference type="SAM" id="Phobius"/>
    </source>
</evidence>
<accession>A0A8H3EFB7</accession>
<feature type="compositionally biased region" description="Basic and acidic residues" evidence="1">
    <location>
        <begin position="676"/>
        <end position="694"/>
    </location>
</feature>
<dbReference type="AlphaFoldDB" id="A0A8H3EFB7"/>
<dbReference type="CDD" id="cd05471">
    <property type="entry name" value="pepsin_like"/>
    <property type="match status" value="1"/>
</dbReference>
<dbReference type="InterPro" id="IPR033121">
    <property type="entry name" value="PEPTIDASE_A1"/>
</dbReference>
<evidence type="ECO:0000256" key="1">
    <source>
        <dbReference type="SAM" id="MobiDB-lite"/>
    </source>
</evidence>
<feature type="compositionally biased region" description="Polar residues" evidence="1">
    <location>
        <begin position="613"/>
        <end position="625"/>
    </location>
</feature>
<proteinExistence type="predicted"/>
<keyword evidence="2" id="KW-0472">Membrane</keyword>
<evidence type="ECO:0000259" key="3">
    <source>
        <dbReference type="PROSITE" id="PS51767"/>
    </source>
</evidence>
<dbReference type="PROSITE" id="PS51767">
    <property type="entry name" value="PEPTIDASE_A1"/>
    <property type="match status" value="1"/>
</dbReference>
<dbReference type="Gene3D" id="2.40.70.10">
    <property type="entry name" value="Acid Proteases"/>
    <property type="match status" value="2"/>
</dbReference>
<dbReference type="InterPro" id="IPR021109">
    <property type="entry name" value="Peptidase_aspartic_dom_sf"/>
</dbReference>
<evidence type="ECO:0000313" key="4">
    <source>
        <dbReference type="EMBL" id="CAF9905494.1"/>
    </source>
</evidence>
<reference evidence="4" key="1">
    <citation type="submission" date="2021-03" db="EMBL/GenBank/DDBJ databases">
        <authorList>
            <person name="Tagirdzhanova G."/>
        </authorList>
    </citation>
    <scope>NUCLEOTIDE SEQUENCE</scope>
</reference>
<sequence length="729" mass="76696">MAHAIQLNSSPTVLGNDGNWVTYSIQVGNPPKSFNVLPSTVLPDTWTINTGVCSSLTGNALTNCQANRGFLFSPSMSSTWEYLFDNSSLAFSLGIEGGYGWNPRDGGSFGHDTLILTSEKGSIPVSGSVIGSMNTNATATGFLGLASKQVTLTNPYTNETSITNSTLQILRDTGVIPSMSFSYSAGAIYNKTTGLLILGGYDSASYVPNTVPFTFAADVNNVLSVGLLSISATVDGKTTLLSDSSEQALIDSTVSELWLPETWCDAFETMFNLTFNANNQLYTLSDEAIASNNKKNPTVTIKIANTQNANRDTVSINFPWSAFNNTYISLSNSGYTRPYFSIRRTTGPYTLGRTFLQEAVLTVDHERRNFSVSQVVDLGTNPQPNLVDISSISSTSSSGGGGNSNNGGGTNSPTPNSAASSSGGGISGGAIGGIVVAVLVLAAAAIAGFFLLRRRRRNRYSRPEEAKADTPGPQRLPPAAFNEKSAPTEMPTPQPGSSNDPLIDYHAAQRQNIKAAMAMSNTDTSELDGDLSNGERAQSPLPVYVQHGSPIPGITQNPHAAELPATAAASELHSEHASPMSSPPFSPPISELAPSPGDEAPLATAADMGWGTEPQSPHSAESISLSPVRGGVRLQDVRRNRGGPNSPDIAGNSNRGSELLEMRATSGPLGTGLGIQDRETSENLRRQDSTRSRNSDVTLVSGTSTLPTSSVSAALHPAPLNPRRPATRD</sequence>
<feature type="transmembrane region" description="Helical" evidence="2">
    <location>
        <begin position="430"/>
        <end position="452"/>
    </location>
</feature>
<dbReference type="Pfam" id="PF00026">
    <property type="entry name" value="Asp"/>
    <property type="match status" value="1"/>
</dbReference>
<feature type="compositionally biased region" description="Gly residues" evidence="1">
    <location>
        <begin position="398"/>
        <end position="410"/>
    </location>
</feature>
<name>A0A8H3EFB7_9LECA</name>
<dbReference type="EMBL" id="CAJPDQ010000002">
    <property type="protein sequence ID" value="CAF9905494.1"/>
    <property type="molecule type" value="Genomic_DNA"/>
</dbReference>